<dbReference type="InterPro" id="IPR029045">
    <property type="entry name" value="ClpP/crotonase-like_dom_sf"/>
</dbReference>
<gene>
    <name evidence="1" type="ORF">CFter6_0497</name>
</gene>
<evidence type="ECO:0000313" key="2">
    <source>
        <dbReference type="Proteomes" id="UP000072421"/>
    </source>
</evidence>
<protein>
    <submittedName>
        <fullName evidence="1">Putative enoyl-CoA hydratase/isomerase</fullName>
    </submittedName>
</protein>
<dbReference type="PATRIC" id="fig|158899.10.peg.505"/>
<organism evidence="1">
    <name type="scientific">Collimonas fungivorans</name>
    <dbReference type="NCBI Taxonomy" id="158899"/>
    <lineage>
        <taxon>Bacteria</taxon>
        <taxon>Pseudomonadati</taxon>
        <taxon>Pseudomonadota</taxon>
        <taxon>Betaproteobacteria</taxon>
        <taxon>Burkholderiales</taxon>
        <taxon>Oxalobacteraceae</taxon>
        <taxon>Collimonas</taxon>
    </lineage>
</organism>
<dbReference type="Proteomes" id="UP000072421">
    <property type="component" value="Chromosome"/>
</dbReference>
<dbReference type="SUPFAM" id="SSF52096">
    <property type="entry name" value="ClpP/crotonase"/>
    <property type="match status" value="1"/>
</dbReference>
<reference evidence="1 2" key="1">
    <citation type="submission" date="2015-11" db="EMBL/GenBank/DDBJ databases">
        <title>Exploring the genomic traits of fungus-feeding bacterial genus Collimonas.</title>
        <authorList>
            <person name="Song C."/>
            <person name="Schmidt R."/>
            <person name="de Jager V."/>
            <person name="Krzyzanowska D."/>
            <person name="Jongedijk E."/>
            <person name="Cankar K."/>
            <person name="Beekwilder J."/>
            <person name="van Veen A."/>
            <person name="de Boer W."/>
            <person name="van Veen J.A."/>
            <person name="Garbeva P."/>
        </authorList>
    </citation>
    <scope>NUCLEOTIDE SEQUENCE [LARGE SCALE GENOMIC DNA]</scope>
    <source>
        <strain evidence="1 2">Ter6</strain>
    </source>
</reference>
<evidence type="ECO:0000313" key="1">
    <source>
        <dbReference type="EMBL" id="AMO93226.1"/>
    </source>
</evidence>
<dbReference type="GO" id="GO:0016853">
    <property type="term" value="F:isomerase activity"/>
    <property type="evidence" value="ECO:0007669"/>
    <property type="project" value="UniProtKB-KW"/>
</dbReference>
<name>A0A127P5X9_9BURK</name>
<dbReference type="EMBL" id="CP013232">
    <property type="protein sequence ID" value="AMO93226.1"/>
    <property type="molecule type" value="Genomic_DNA"/>
</dbReference>
<accession>A0A127P5X9</accession>
<dbReference type="Gene3D" id="3.90.226.10">
    <property type="entry name" value="2-enoyl-CoA Hydratase, Chain A, domain 1"/>
    <property type="match status" value="1"/>
</dbReference>
<sequence>MPDMTLFRLVNQAGTAATRQLCLFSSKISAVEAEQLRLIDKISENTAACVERFLRERDVMDAANHCVRRRLISEACTASYEDAIGRHLAASDRFLRNIKP</sequence>
<dbReference type="AlphaFoldDB" id="A0A127P5X9"/>
<keyword evidence="1" id="KW-0413">Isomerase</keyword>
<proteinExistence type="predicted"/>